<reference evidence="1 2" key="1">
    <citation type="submission" date="2015-10" db="EMBL/GenBank/DDBJ databases">
        <title>Full genome of DAOMC 229536 Phialocephala scopiformis, a fungal endophyte of spruce producing the potent anti-insectan compound rugulosin.</title>
        <authorList>
            <consortium name="DOE Joint Genome Institute"/>
            <person name="Walker A.K."/>
            <person name="Frasz S.L."/>
            <person name="Seifert K.A."/>
            <person name="Miller J.D."/>
            <person name="Mondo S.J."/>
            <person name="Labutti K."/>
            <person name="Lipzen A."/>
            <person name="Dockter R."/>
            <person name="Kennedy M."/>
            <person name="Grigoriev I.V."/>
            <person name="Spatafora J.W."/>
        </authorList>
    </citation>
    <scope>NUCLEOTIDE SEQUENCE [LARGE SCALE GENOMIC DNA]</scope>
    <source>
        <strain evidence="1 2">CBS 120377</strain>
    </source>
</reference>
<dbReference type="KEGG" id="psco:LY89DRAFT_510702"/>
<protein>
    <submittedName>
        <fullName evidence="1">Uncharacterized protein</fullName>
    </submittedName>
</protein>
<keyword evidence="2" id="KW-1185">Reference proteome</keyword>
<evidence type="ECO:0000313" key="1">
    <source>
        <dbReference type="EMBL" id="KUJ19020.1"/>
    </source>
</evidence>
<dbReference type="RefSeq" id="XP_018073375.1">
    <property type="nucleotide sequence ID" value="XM_018208070.1"/>
</dbReference>
<dbReference type="EMBL" id="KQ947412">
    <property type="protein sequence ID" value="KUJ19020.1"/>
    <property type="molecule type" value="Genomic_DNA"/>
</dbReference>
<proteinExistence type="predicted"/>
<organism evidence="1 2">
    <name type="scientific">Mollisia scopiformis</name>
    <name type="common">Conifer needle endophyte fungus</name>
    <name type="synonym">Phialocephala scopiformis</name>
    <dbReference type="NCBI Taxonomy" id="149040"/>
    <lineage>
        <taxon>Eukaryota</taxon>
        <taxon>Fungi</taxon>
        <taxon>Dikarya</taxon>
        <taxon>Ascomycota</taxon>
        <taxon>Pezizomycotina</taxon>
        <taxon>Leotiomycetes</taxon>
        <taxon>Helotiales</taxon>
        <taxon>Mollisiaceae</taxon>
        <taxon>Mollisia</taxon>
    </lineage>
</organism>
<accession>A0A194XFP6</accession>
<gene>
    <name evidence="1" type="ORF">LY89DRAFT_510702</name>
</gene>
<evidence type="ECO:0000313" key="2">
    <source>
        <dbReference type="Proteomes" id="UP000070700"/>
    </source>
</evidence>
<dbReference type="Proteomes" id="UP000070700">
    <property type="component" value="Unassembled WGS sequence"/>
</dbReference>
<sequence length="150" mass="17516">MSTLLGDYQLDLAMSRRYRSFFFLPFRLNRVRIRTRRHETLLTTSKMQGKKPVQRLIEEESTTHKRIVRWSFCCSQRIGLSCEQVPYPPPSPCRDGNCFVHNAYTLLGIAQLEDDKESIDELSSLHVCTCSISRERLFRQSVAAHFALKF</sequence>
<dbReference type="InParanoid" id="A0A194XFP6"/>
<dbReference type="GeneID" id="28817796"/>
<dbReference type="AlphaFoldDB" id="A0A194XFP6"/>
<name>A0A194XFP6_MOLSC</name>